<accession>A0AAD5RAL4</accession>
<dbReference type="EMBL" id="JAHQIW010007191">
    <property type="protein sequence ID" value="KAJ1372812.1"/>
    <property type="molecule type" value="Genomic_DNA"/>
</dbReference>
<proteinExistence type="predicted"/>
<evidence type="ECO:0000313" key="1">
    <source>
        <dbReference type="EMBL" id="KAJ1372812.1"/>
    </source>
</evidence>
<keyword evidence="2" id="KW-1185">Reference proteome</keyword>
<sequence length="232" mass="25877">MKCVPLFAIIGFAISSDEFTPKKVLVGKVVDLVTGFLNESQISTSIDIIALDIHKMKQPEEILSDVYDYLTSALTTEQLKTINDSYKAMVKDLGEEGSDDVLRRTKMIIAYGVSPAIEKVHANAKTPDSAYTAMSKQLTPDFMKNIVVLVKDTLTPSEWNTHKTFLEKLRKEGEETKDGGQDEARRIINANKDIEKPMIDSMLAIVGDSSRSIRTDLSPIDTNRSNYIIINM</sequence>
<comment type="caution">
    <text evidence="1">The sequence shown here is derived from an EMBL/GenBank/DDBJ whole genome shotgun (WGS) entry which is preliminary data.</text>
</comment>
<evidence type="ECO:0000313" key="2">
    <source>
        <dbReference type="Proteomes" id="UP001196413"/>
    </source>
</evidence>
<organism evidence="1 2">
    <name type="scientific">Parelaphostrongylus tenuis</name>
    <name type="common">Meningeal worm</name>
    <dbReference type="NCBI Taxonomy" id="148309"/>
    <lineage>
        <taxon>Eukaryota</taxon>
        <taxon>Metazoa</taxon>
        <taxon>Ecdysozoa</taxon>
        <taxon>Nematoda</taxon>
        <taxon>Chromadorea</taxon>
        <taxon>Rhabditida</taxon>
        <taxon>Rhabditina</taxon>
        <taxon>Rhabditomorpha</taxon>
        <taxon>Strongyloidea</taxon>
        <taxon>Metastrongylidae</taxon>
        <taxon>Parelaphostrongylus</taxon>
    </lineage>
</organism>
<gene>
    <name evidence="1" type="ORF">KIN20_035084</name>
</gene>
<dbReference type="AlphaFoldDB" id="A0AAD5RAL4"/>
<protein>
    <submittedName>
        <fullName evidence="1">Uncharacterized protein</fullName>
    </submittedName>
</protein>
<reference evidence="1" key="1">
    <citation type="submission" date="2021-06" db="EMBL/GenBank/DDBJ databases">
        <title>Parelaphostrongylus tenuis whole genome reference sequence.</title>
        <authorList>
            <person name="Garwood T.J."/>
            <person name="Larsen P.A."/>
            <person name="Fountain-Jones N.M."/>
            <person name="Garbe J.R."/>
            <person name="Macchietto M.G."/>
            <person name="Kania S.A."/>
            <person name="Gerhold R.W."/>
            <person name="Richards J.E."/>
            <person name="Wolf T.M."/>
        </authorList>
    </citation>
    <scope>NUCLEOTIDE SEQUENCE</scope>
    <source>
        <strain evidence="1">MNPRO001-30</strain>
        <tissue evidence="1">Meninges</tissue>
    </source>
</reference>
<dbReference type="Proteomes" id="UP001196413">
    <property type="component" value="Unassembled WGS sequence"/>
</dbReference>
<name>A0AAD5RAL4_PARTN</name>